<evidence type="ECO:0000256" key="19">
    <source>
        <dbReference type="PIRSR" id="PIRSR641708-2"/>
    </source>
</evidence>
<comment type="function">
    <text evidence="10">Pseudouridylate synthase that catalyzes pseudouridylation of tRNAs and mRNAs. Acts on positions 27/28 in the anticodon stem and also positions 34 and 36 in the anticodon of an intron containing tRNA. Also catalyzes pseudouridylation of mRNAs: mediates pseudouridylation of mRNAs with the consensus sequence 5'-UGUAG-3'. Acts as a regulator of pre-mRNA splicing by mediating pseudouridylation of pre-mRNAs at locations associated with alternatively spliced regions. Pseudouridylation of pre-mRNAs near splice sites directly regulates mRNA splicing and mRNA 3'-end processing. Involved in regulation of nuclear receptor activity through pseudouridylation of SRA1 mRNA.</text>
</comment>
<evidence type="ECO:0000256" key="21">
    <source>
        <dbReference type="SAM" id="SignalP"/>
    </source>
</evidence>
<dbReference type="InterPro" id="IPR001406">
    <property type="entry name" value="PsdUridine_synth_TruA"/>
</dbReference>
<dbReference type="GO" id="GO:0003723">
    <property type="term" value="F:RNA binding"/>
    <property type="evidence" value="ECO:0007669"/>
    <property type="project" value="InterPro"/>
</dbReference>
<accession>A0A8C4MZD9</accession>
<reference evidence="23" key="1">
    <citation type="submission" date="2025-08" db="UniProtKB">
        <authorList>
            <consortium name="Ensembl"/>
        </authorList>
    </citation>
    <scope>IDENTIFICATION</scope>
</reference>
<keyword evidence="6" id="KW-0413">Isomerase</keyword>
<evidence type="ECO:0000259" key="22">
    <source>
        <dbReference type="Pfam" id="PF01416"/>
    </source>
</evidence>
<dbReference type="AlphaFoldDB" id="A0A8C4MZD9"/>
<dbReference type="GeneTree" id="ENSGT00950000183160"/>
<evidence type="ECO:0000256" key="2">
    <source>
        <dbReference type="ARBA" id="ARBA00004123"/>
    </source>
</evidence>
<feature type="region of interest" description="Disordered" evidence="20">
    <location>
        <begin position="81"/>
        <end position="117"/>
    </location>
</feature>
<dbReference type="CDD" id="cd02568">
    <property type="entry name" value="PseudoU_synth_PUS1_PUS2"/>
    <property type="match status" value="1"/>
</dbReference>
<evidence type="ECO:0000256" key="3">
    <source>
        <dbReference type="ARBA" id="ARBA00009375"/>
    </source>
</evidence>
<dbReference type="EC" id="5.4.99.12" evidence="12"/>
<feature type="active site" description="Nucleophile" evidence="18">
    <location>
        <position position="416"/>
    </location>
</feature>
<evidence type="ECO:0000256" key="11">
    <source>
        <dbReference type="ARBA" id="ARBA00064589"/>
    </source>
</evidence>
<dbReference type="InterPro" id="IPR020094">
    <property type="entry name" value="TruA/RsuA/RluB/E/F_N"/>
</dbReference>
<dbReference type="PANTHER" id="PTHR11142:SF4">
    <property type="entry name" value="PSEUDOURIDYLATE SYNTHASE 1 HOMOLOG"/>
    <property type="match status" value="1"/>
</dbReference>
<dbReference type="InterPro" id="IPR020103">
    <property type="entry name" value="PsdUridine_synth_cat_dom_sf"/>
</dbReference>
<dbReference type="FunFam" id="3.30.70.580:FF:000002">
    <property type="entry name" value="tRNA pseudouridine synthase"/>
    <property type="match status" value="1"/>
</dbReference>
<evidence type="ECO:0000256" key="18">
    <source>
        <dbReference type="PIRSR" id="PIRSR641708-1"/>
    </source>
</evidence>
<evidence type="ECO:0000256" key="17">
    <source>
        <dbReference type="ARBA" id="ARBA00081344"/>
    </source>
</evidence>
<dbReference type="Proteomes" id="UP000694388">
    <property type="component" value="Unplaced"/>
</dbReference>
<feature type="signal peptide" evidence="21">
    <location>
        <begin position="1"/>
        <end position="16"/>
    </location>
</feature>
<dbReference type="Gene3D" id="3.30.70.660">
    <property type="entry name" value="Pseudouridine synthase I, catalytic domain, C-terminal subdomain"/>
    <property type="match status" value="1"/>
</dbReference>
<proteinExistence type="inferred from homology"/>
<comment type="subcellular location">
    <subcellularLocation>
        <location evidence="2">Nucleus</location>
    </subcellularLocation>
</comment>
<evidence type="ECO:0000256" key="10">
    <source>
        <dbReference type="ARBA" id="ARBA00053709"/>
    </source>
</evidence>
<evidence type="ECO:0000256" key="4">
    <source>
        <dbReference type="ARBA" id="ARBA00022664"/>
    </source>
</evidence>
<dbReference type="InterPro" id="IPR041708">
    <property type="entry name" value="PUS1/PUS2-like"/>
</dbReference>
<dbReference type="InterPro" id="IPR020097">
    <property type="entry name" value="PsdUridine_synth_TruA_a/b_dom"/>
</dbReference>
<organism evidence="23 24">
    <name type="scientific">Eptatretus burgeri</name>
    <name type="common">Inshore hagfish</name>
    <dbReference type="NCBI Taxonomy" id="7764"/>
    <lineage>
        <taxon>Eukaryota</taxon>
        <taxon>Metazoa</taxon>
        <taxon>Chordata</taxon>
        <taxon>Craniata</taxon>
        <taxon>Vertebrata</taxon>
        <taxon>Cyclostomata</taxon>
        <taxon>Myxini</taxon>
        <taxon>Myxiniformes</taxon>
        <taxon>Myxinidae</taxon>
        <taxon>Eptatretinae</taxon>
        <taxon>Eptatretus</taxon>
    </lineage>
</organism>
<keyword evidence="24" id="KW-1185">Reference proteome</keyword>
<evidence type="ECO:0000256" key="15">
    <source>
        <dbReference type="ARBA" id="ARBA00079087"/>
    </source>
</evidence>
<protein>
    <recommendedName>
        <fullName evidence="13">Pseudouridylate synthase 1 homolog</fullName>
        <ecNumber evidence="12">5.4.99.12</ecNumber>
    </recommendedName>
    <alternativeName>
        <fullName evidence="14">tRNA pseudouridine synthase 1</fullName>
    </alternativeName>
    <alternativeName>
        <fullName evidence="17">tRNA pseudouridine(38-40) synthase</fullName>
    </alternativeName>
    <alternativeName>
        <fullName evidence="15">tRNA pseudouridylate synthase I</fullName>
    </alternativeName>
    <alternativeName>
        <fullName evidence="16">tRNA-uridine isomerase I</fullName>
    </alternativeName>
</protein>
<evidence type="ECO:0000256" key="5">
    <source>
        <dbReference type="ARBA" id="ARBA00022694"/>
    </source>
</evidence>
<evidence type="ECO:0000256" key="13">
    <source>
        <dbReference type="ARBA" id="ARBA00068582"/>
    </source>
</evidence>
<feature type="region of interest" description="Disordered" evidence="20">
    <location>
        <begin position="261"/>
        <end position="302"/>
    </location>
</feature>
<feature type="chain" id="PRO_5034951022" description="Pseudouridylate synthase 1 homolog" evidence="21">
    <location>
        <begin position="17"/>
        <end position="703"/>
    </location>
</feature>
<evidence type="ECO:0000313" key="24">
    <source>
        <dbReference type="Proteomes" id="UP000694388"/>
    </source>
</evidence>
<evidence type="ECO:0000256" key="8">
    <source>
        <dbReference type="ARBA" id="ARBA00036943"/>
    </source>
</evidence>
<evidence type="ECO:0000256" key="1">
    <source>
        <dbReference type="ARBA" id="ARBA00001166"/>
    </source>
</evidence>
<dbReference type="HAMAP" id="MF_00171">
    <property type="entry name" value="TruA"/>
    <property type="match status" value="1"/>
</dbReference>
<feature type="domain" description="Pseudouridine synthase I TruA alpha/beta" evidence="22">
    <location>
        <begin position="513"/>
        <end position="617"/>
    </location>
</feature>
<evidence type="ECO:0000256" key="9">
    <source>
        <dbReference type="ARBA" id="ARBA00052184"/>
    </source>
</evidence>
<dbReference type="GO" id="GO:0005634">
    <property type="term" value="C:nucleus"/>
    <property type="evidence" value="ECO:0007669"/>
    <property type="project" value="UniProtKB-SubCell"/>
</dbReference>
<comment type="catalytic activity">
    <reaction evidence="1">
        <text>a uridine in mRNA = a pseudouridine in mRNA</text>
        <dbReference type="Rhea" id="RHEA:56644"/>
        <dbReference type="Rhea" id="RHEA-COMP:14658"/>
        <dbReference type="Rhea" id="RHEA-COMP:14659"/>
        <dbReference type="ChEBI" id="CHEBI:65314"/>
        <dbReference type="ChEBI" id="CHEBI:65315"/>
    </reaction>
</comment>
<comment type="similarity">
    <text evidence="3">Belongs to the tRNA pseudouridine synthase TruA family.</text>
</comment>
<dbReference type="FunFam" id="3.30.70.660:FF:000002">
    <property type="entry name" value="tRNA pseudouridine synthase"/>
    <property type="match status" value="1"/>
</dbReference>
<keyword evidence="7" id="KW-0539">Nucleus</keyword>
<dbReference type="GO" id="GO:1990481">
    <property type="term" value="P:mRNA pseudouridine synthesis"/>
    <property type="evidence" value="ECO:0007669"/>
    <property type="project" value="TreeGrafter"/>
</dbReference>
<keyword evidence="4" id="KW-0507">mRNA processing</keyword>
<evidence type="ECO:0000256" key="16">
    <source>
        <dbReference type="ARBA" id="ARBA00080849"/>
    </source>
</evidence>
<feature type="region of interest" description="Disordered" evidence="20">
    <location>
        <begin position="40"/>
        <end position="59"/>
    </location>
</feature>
<comment type="catalytic activity">
    <reaction evidence="8">
        <text>a uridine in tRNA = a pseudouridine in tRNA</text>
        <dbReference type="Rhea" id="RHEA:54572"/>
        <dbReference type="Rhea" id="RHEA-COMP:13339"/>
        <dbReference type="Rhea" id="RHEA-COMP:13934"/>
        <dbReference type="ChEBI" id="CHEBI:65314"/>
        <dbReference type="ChEBI" id="CHEBI:65315"/>
    </reaction>
</comment>
<dbReference type="Gene3D" id="3.30.70.580">
    <property type="entry name" value="Pseudouridine synthase I, catalytic domain, N-terminal subdomain"/>
    <property type="match status" value="1"/>
</dbReference>
<dbReference type="SUPFAM" id="SSF55120">
    <property type="entry name" value="Pseudouridine synthase"/>
    <property type="match status" value="1"/>
</dbReference>
<comment type="subunit">
    <text evidence="11">Monomer. Forms a complex with RARG and the SRA1 RNA in the nucleus.</text>
</comment>
<feature type="compositionally biased region" description="Basic and acidic residues" evidence="20">
    <location>
        <begin position="276"/>
        <end position="302"/>
    </location>
</feature>
<keyword evidence="21" id="KW-0732">Signal</keyword>
<dbReference type="GO" id="GO:0006397">
    <property type="term" value="P:mRNA processing"/>
    <property type="evidence" value="ECO:0007669"/>
    <property type="project" value="UniProtKB-KW"/>
</dbReference>
<evidence type="ECO:0000256" key="7">
    <source>
        <dbReference type="ARBA" id="ARBA00023242"/>
    </source>
</evidence>
<dbReference type="GO" id="GO:0160147">
    <property type="term" value="F:tRNA pseudouridine(38-40) synthase activity"/>
    <property type="evidence" value="ECO:0007669"/>
    <property type="project" value="UniProtKB-EC"/>
</dbReference>
<evidence type="ECO:0000313" key="23">
    <source>
        <dbReference type="Ensembl" id="ENSEBUP00000000124.1"/>
    </source>
</evidence>
<evidence type="ECO:0000256" key="6">
    <source>
        <dbReference type="ARBA" id="ARBA00023235"/>
    </source>
</evidence>
<sequence length="703" mass="79165">MALAVRLATLQARVLAAAPSVLRPSAPIASTAASRPIHGEKRKLLWQGPKEGEKSSGTEFWGKLHFGSKEQDVKFRKLMGMTSQSREHGSSAEPDAETGDSAGEGGESTKDIGESGEAWRKQEEVFRSLDAQRKQGNIKHSVGRTRYTRTLDVGVHLAHQADTMHSFQHNLINSFKQLLMLHQLLRTLLSCSSSSLFYSSSLRYIRCSFIPHCLSSNSFCFLSCRSSFYVCMASRFPHEAPFPPEPIFSDVGDEENKNKRRFAANNADDDDDDDGEREKQKRTKWDETNKLENDRDVEKGRQAKVEGARGNVELIEDGENNFGKETKTALQAEEKKACVKVQESASDKFTRIPKRKVAIYLVYCGKGFYGMQRNPGSSFPTIEQALLNAMEEAGVAPPSHAQEPKKMSFQRCARTDKGVSAVGQVVSCKLSMMNNMQEKINDRLPQKIRIMGMRRVSRGFNAKNACDARTYLYYIPTYCLTPRTLEGGDTDFEKAKAYRLPPSRLSLVNEILTHFIGTHSFHNFTSGVNAGEARARRYVFSASCSNPHMHLDLEFTKIRIKGQSFLLHQVRKMVGMLVAVCRGWTGLESISSAFTQSNFHVPKAPGLGLLLEQVHFDHYNKRLEQLGLVGGAREADGDVSSGWPERGLVLWPEIKEERERFAENCVFGTIAREEAEQREIWNWLNGLEKHTFEEQVEEKEEQD</sequence>
<comment type="catalytic activity">
    <reaction evidence="9">
        <text>uridine(38/39/40) in tRNA = pseudouridine(38/39/40) in tRNA</text>
        <dbReference type="Rhea" id="RHEA:22376"/>
        <dbReference type="Rhea" id="RHEA-COMP:10085"/>
        <dbReference type="Rhea" id="RHEA-COMP:10087"/>
        <dbReference type="ChEBI" id="CHEBI:65314"/>
        <dbReference type="ChEBI" id="CHEBI:65315"/>
        <dbReference type="EC" id="5.4.99.12"/>
    </reaction>
</comment>
<dbReference type="Ensembl" id="ENSEBUT00000000413.1">
    <property type="protein sequence ID" value="ENSEBUP00000000124.1"/>
    <property type="gene ID" value="ENSEBUG00000000368.1"/>
</dbReference>
<feature type="compositionally biased region" description="Basic and acidic residues" evidence="20">
    <location>
        <begin position="107"/>
        <end position="117"/>
    </location>
</feature>
<dbReference type="NCBIfam" id="TIGR00071">
    <property type="entry name" value="hisT_truA"/>
    <property type="match status" value="1"/>
</dbReference>
<evidence type="ECO:0000256" key="14">
    <source>
        <dbReference type="ARBA" id="ARBA00075153"/>
    </source>
</evidence>
<dbReference type="PANTHER" id="PTHR11142">
    <property type="entry name" value="PSEUDOURIDYLATE SYNTHASE"/>
    <property type="match status" value="1"/>
</dbReference>
<dbReference type="GO" id="GO:0031119">
    <property type="term" value="P:tRNA pseudouridine synthesis"/>
    <property type="evidence" value="ECO:0007669"/>
    <property type="project" value="InterPro"/>
</dbReference>
<evidence type="ECO:0000256" key="20">
    <source>
        <dbReference type="SAM" id="MobiDB-lite"/>
    </source>
</evidence>
<evidence type="ECO:0000256" key="12">
    <source>
        <dbReference type="ARBA" id="ARBA00066509"/>
    </source>
</evidence>
<dbReference type="InterPro" id="IPR020095">
    <property type="entry name" value="PsdUridine_synth_TruA_C"/>
</dbReference>
<dbReference type="Pfam" id="PF01416">
    <property type="entry name" value="PseudoU_synth_1"/>
    <property type="match status" value="1"/>
</dbReference>
<name>A0A8C4MZD9_EPTBU</name>
<feature type="binding site" evidence="19">
    <location>
        <position position="471"/>
    </location>
    <ligand>
        <name>substrate</name>
    </ligand>
</feature>
<keyword evidence="5" id="KW-0819">tRNA processing</keyword>
<reference evidence="23" key="2">
    <citation type="submission" date="2025-09" db="UniProtKB">
        <authorList>
            <consortium name="Ensembl"/>
        </authorList>
    </citation>
    <scope>IDENTIFICATION</scope>
</reference>